<dbReference type="OrthoDB" id="552664at2759"/>
<feature type="compositionally biased region" description="Polar residues" evidence="1">
    <location>
        <begin position="349"/>
        <end position="364"/>
    </location>
</feature>
<dbReference type="PANTHER" id="PTHR36888:SF2">
    <property type="entry name" value="TETRATRICOPEPTIDE REPEAT (TPR)-LIKE SUPERFAMILY PROTEIN"/>
    <property type="match status" value="1"/>
</dbReference>
<dbReference type="Gene3D" id="1.25.40.10">
    <property type="entry name" value="Tetratricopeptide repeat domain"/>
    <property type="match status" value="1"/>
</dbReference>
<feature type="transmembrane region" description="Helical" evidence="2">
    <location>
        <begin position="177"/>
        <end position="195"/>
    </location>
</feature>
<keyword evidence="2 3" id="KW-0812">Transmembrane</keyword>
<dbReference type="PANTHER" id="PTHR36888">
    <property type="entry name" value="TETRATRICOPEPTIDE-LIKE HELICAL DOMAIN-CONTAINING PROTEIN-RELATED"/>
    <property type="match status" value="1"/>
</dbReference>
<dbReference type="EMBL" id="JAAIUW010000003">
    <property type="protein sequence ID" value="KAF7838674.1"/>
    <property type="molecule type" value="Genomic_DNA"/>
</dbReference>
<dbReference type="InterPro" id="IPR011990">
    <property type="entry name" value="TPR-like_helical_dom_sf"/>
</dbReference>
<dbReference type="AlphaFoldDB" id="A0A834X5X0"/>
<keyword evidence="2" id="KW-0472">Membrane</keyword>
<organism evidence="3 4">
    <name type="scientific">Senna tora</name>
    <dbReference type="NCBI Taxonomy" id="362788"/>
    <lineage>
        <taxon>Eukaryota</taxon>
        <taxon>Viridiplantae</taxon>
        <taxon>Streptophyta</taxon>
        <taxon>Embryophyta</taxon>
        <taxon>Tracheophyta</taxon>
        <taxon>Spermatophyta</taxon>
        <taxon>Magnoliopsida</taxon>
        <taxon>eudicotyledons</taxon>
        <taxon>Gunneridae</taxon>
        <taxon>Pentapetalae</taxon>
        <taxon>rosids</taxon>
        <taxon>fabids</taxon>
        <taxon>Fabales</taxon>
        <taxon>Fabaceae</taxon>
        <taxon>Caesalpinioideae</taxon>
        <taxon>Cassia clade</taxon>
        <taxon>Senna</taxon>
    </lineage>
</organism>
<feature type="compositionally biased region" description="Basic and acidic residues" evidence="1">
    <location>
        <begin position="369"/>
        <end position="380"/>
    </location>
</feature>
<comment type="caution">
    <text evidence="3">The sequence shown here is derived from an EMBL/GenBank/DDBJ whole genome shotgun (WGS) entry which is preliminary data.</text>
</comment>
<gene>
    <name evidence="3" type="ORF">G2W53_007156</name>
</gene>
<reference evidence="3" key="1">
    <citation type="submission" date="2020-09" db="EMBL/GenBank/DDBJ databases">
        <title>Genome-Enabled Discovery of Anthraquinone Biosynthesis in Senna tora.</title>
        <authorList>
            <person name="Kang S.-H."/>
            <person name="Pandey R.P."/>
            <person name="Lee C.-M."/>
            <person name="Sim J.-S."/>
            <person name="Jeong J.-T."/>
            <person name="Choi B.-S."/>
            <person name="Jung M."/>
            <person name="Ginzburg D."/>
            <person name="Zhao K."/>
            <person name="Won S.Y."/>
            <person name="Oh T.-J."/>
            <person name="Yu Y."/>
            <person name="Kim N.-H."/>
            <person name="Lee O.R."/>
            <person name="Lee T.-H."/>
            <person name="Bashyal P."/>
            <person name="Kim T.-S."/>
            <person name="Lee W.-H."/>
            <person name="Kawkins C."/>
            <person name="Kim C.-K."/>
            <person name="Kim J.S."/>
            <person name="Ahn B.O."/>
            <person name="Rhee S.Y."/>
            <person name="Sohng J.K."/>
        </authorList>
    </citation>
    <scope>NUCLEOTIDE SEQUENCE</scope>
    <source>
        <tissue evidence="3">Leaf</tissue>
    </source>
</reference>
<evidence type="ECO:0000313" key="3">
    <source>
        <dbReference type="EMBL" id="KAF7838674.1"/>
    </source>
</evidence>
<proteinExistence type="predicted"/>
<feature type="region of interest" description="Disordered" evidence="1">
    <location>
        <begin position="295"/>
        <end position="380"/>
    </location>
</feature>
<feature type="compositionally biased region" description="Basic and acidic residues" evidence="1">
    <location>
        <begin position="317"/>
        <end position="333"/>
    </location>
</feature>
<accession>A0A834X5X0</accession>
<dbReference type="Proteomes" id="UP000634136">
    <property type="component" value="Unassembled WGS sequence"/>
</dbReference>
<evidence type="ECO:0000256" key="2">
    <source>
        <dbReference type="SAM" id="Phobius"/>
    </source>
</evidence>
<protein>
    <submittedName>
        <fullName evidence="3">Putative transmembrane protein</fullName>
    </submittedName>
</protein>
<keyword evidence="4" id="KW-1185">Reference proteome</keyword>
<feature type="compositionally biased region" description="Basic and acidic residues" evidence="1">
    <location>
        <begin position="481"/>
        <end position="492"/>
    </location>
</feature>
<name>A0A834X5X0_9FABA</name>
<keyword evidence="2" id="KW-1133">Transmembrane helix</keyword>
<evidence type="ECO:0000256" key="1">
    <source>
        <dbReference type="SAM" id="MobiDB-lite"/>
    </source>
</evidence>
<sequence>MGAVVMKKDDSGQGTAATVSTSIWRDPWIPGVHINNLQPASDVATTLEKVSELLTEDGRSWDRQKLMVAFDRETWEKIMRIPLNRTSCRDVRWRHASTTSLTVRLCSLRASCALNSANYGGWDDLRNDGASEGPGESDVFRNLVISLGLDDRKSIFVFLLGLVCAMAISRVRVSSIVLLPASVLVFATGFMVGIFRNAITFGDVRINGSKRRSRDENLNLFGEKLRSLVKFFDEVDFKVNNLKSDLQNAIRSNKIKVEDLDGYVLVTDSIKLSTLNARNVVKTLIESEENSNGVLAEKHKSGRRKKEVGETGSNSAKVRENVKLETPEKELDQTRGNSSTPLVKDDYKANSNLGSSHDSPSTSLLDVDGNERTKATSEKEIFDLDEDRSTRRIPDNKEYNYQNNRLRFSNNHSFSLKMDSNRITDVWESNDNLLDSENLNVRMKQVERESSFVHEQMFNRAHETYRSSHKKREKGSFRSQYTEDRENNGNHHDLANDLFAHESELNTSSTSKISDDVVFDRYLAEATDLLKQAKEFIKGRHDEDHAEVMLYKSANLLSKAVDLKPMSLLAVGQLGNTYLLHGELKLKSSRDLRTLLSGRINSSSGKHSRVLKRLQNKITSKEEVAPLLIDVCEECEELLVEAGRKYKLALSIDGNDAAAFEADRVYLAAIDKFDAMMSKGNVYAPDALFRWGVALQQRSRLRPPSSREKVKLLQQAKRLYEDALYMDSNNIQVKDALSTCISELNYRLL</sequence>
<evidence type="ECO:0000313" key="4">
    <source>
        <dbReference type="Proteomes" id="UP000634136"/>
    </source>
</evidence>
<feature type="region of interest" description="Disordered" evidence="1">
    <location>
        <begin position="463"/>
        <end position="492"/>
    </location>
</feature>